<dbReference type="EC" id="2.7.11.1" evidence="2"/>
<keyword evidence="7" id="KW-0547">Nucleotide-binding</keyword>
<keyword evidence="18" id="KW-1185">Reference proteome</keyword>
<protein>
    <recommendedName>
        <fullName evidence="2">non-specific serine/threonine protein kinase</fullName>
        <ecNumber evidence="2">2.7.11.1</ecNumber>
    </recommendedName>
</protein>
<keyword evidence="12" id="KW-0675">Receptor</keyword>
<evidence type="ECO:0000259" key="17">
    <source>
        <dbReference type="PROSITE" id="PS50011"/>
    </source>
</evidence>
<accession>A0A6P8C196</accession>
<evidence type="ECO:0000256" key="14">
    <source>
        <dbReference type="ARBA" id="ARBA00047899"/>
    </source>
</evidence>
<reference evidence="18" key="1">
    <citation type="journal article" date="2020" name="Plant Biotechnol. J.">
        <title>The pomegranate (Punica granatum L.) draft genome dissects genetic divergence between soft- and hard-seeded cultivars.</title>
        <authorList>
            <person name="Luo X."/>
            <person name="Li H."/>
            <person name="Wu Z."/>
            <person name="Yao W."/>
            <person name="Zhao P."/>
            <person name="Cao D."/>
            <person name="Yu H."/>
            <person name="Li K."/>
            <person name="Poudel K."/>
            <person name="Zhao D."/>
            <person name="Zhang F."/>
            <person name="Xia X."/>
            <person name="Chen L."/>
            <person name="Wang Q."/>
            <person name="Jing D."/>
            <person name="Cao S."/>
        </authorList>
    </citation>
    <scope>NUCLEOTIDE SEQUENCE [LARGE SCALE GENOMIC DNA]</scope>
    <source>
        <strain evidence="18">cv. Tunisia</strain>
    </source>
</reference>
<dbReference type="PROSITE" id="PS00109">
    <property type="entry name" value="PROTEIN_KINASE_TYR"/>
    <property type="match status" value="1"/>
</dbReference>
<evidence type="ECO:0000256" key="2">
    <source>
        <dbReference type="ARBA" id="ARBA00012513"/>
    </source>
</evidence>
<evidence type="ECO:0000256" key="4">
    <source>
        <dbReference type="ARBA" id="ARBA00022679"/>
    </source>
</evidence>
<dbReference type="GO" id="GO:0004674">
    <property type="term" value="F:protein serine/threonine kinase activity"/>
    <property type="evidence" value="ECO:0007669"/>
    <property type="project" value="UniProtKB-KW"/>
</dbReference>
<gene>
    <name evidence="19" type="primary">LOC116192053</name>
</gene>
<evidence type="ECO:0000256" key="9">
    <source>
        <dbReference type="ARBA" id="ARBA00022840"/>
    </source>
</evidence>
<reference evidence="19" key="2">
    <citation type="submission" date="2025-08" db="UniProtKB">
        <authorList>
            <consortium name="RefSeq"/>
        </authorList>
    </citation>
    <scope>IDENTIFICATION</scope>
    <source>
        <tissue evidence="19">Leaf</tissue>
    </source>
</reference>
<feature type="compositionally biased region" description="Polar residues" evidence="16">
    <location>
        <begin position="278"/>
        <end position="291"/>
    </location>
</feature>
<dbReference type="Proteomes" id="UP000515151">
    <property type="component" value="Chromosome 1"/>
</dbReference>
<dbReference type="GO" id="GO:0016020">
    <property type="term" value="C:membrane"/>
    <property type="evidence" value="ECO:0007669"/>
    <property type="project" value="UniProtKB-SubCell"/>
</dbReference>
<keyword evidence="10" id="KW-1133">Transmembrane helix</keyword>
<keyword evidence="4" id="KW-0808">Transferase</keyword>
<organism evidence="18 19">
    <name type="scientific">Punica granatum</name>
    <name type="common">Pomegranate</name>
    <dbReference type="NCBI Taxonomy" id="22663"/>
    <lineage>
        <taxon>Eukaryota</taxon>
        <taxon>Viridiplantae</taxon>
        <taxon>Streptophyta</taxon>
        <taxon>Embryophyta</taxon>
        <taxon>Tracheophyta</taxon>
        <taxon>Spermatophyta</taxon>
        <taxon>Magnoliopsida</taxon>
        <taxon>eudicotyledons</taxon>
        <taxon>Gunneridae</taxon>
        <taxon>Pentapetalae</taxon>
        <taxon>rosids</taxon>
        <taxon>malvids</taxon>
        <taxon>Myrtales</taxon>
        <taxon>Lythraceae</taxon>
        <taxon>Punica</taxon>
    </lineage>
</organism>
<dbReference type="PANTHER" id="PTHR47989:SF37">
    <property type="entry name" value="INACTIVE PROTEIN KINASE SELMODRAFT_444075"/>
    <property type="match status" value="1"/>
</dbReference>
<keyword evidence="6" id="KW-0732">Signal</keyword>
<evidence type="ECO:0000256" key="1">
    <source>
        <dbReference type="ARBA" id="ARBA00004479"/>
    </source>
</evidence>
<comment type="catalytic activity">
    <reaction evidence="15">
        <text>L-seryl-[protein] + ATP = O-phospho-L-seryl-[protein] + ADP + H(+)</text>
        <dbReference type="Rhea" id="RHEA:17989"/>
        <dbReference type="Rhea" id="RHEA-COMP:9863"/>
        <dbReference type="Rhea" id="RHEA-COMP:11604"/>
        <dbReference type="ChEBI" id="CHEBI:15378"/>
        <dbReference type="ChEBI" id="CHEBI:29999"/>
        <dbReference type="ChEBI" id="CHEBI:30616"/>
        <dbReference type="ChEBI" id="CHEBI:83421"/>
        <dbReference type="ChEBI" id="CHEBI:456216"/>
        <dbReference type="EC" id="2.7.11.1"/>
    </reaction>
</comment>
<feature type="domain" description="Protein kinase" evidence="17">
    <location>
        <begin position="428"/>
        <end position="711"/>
    </location>
</feature>
<dbReference type="Pfam" id="PF07714">
    <property type="entry name" value="PK_Tyr_Ser-Thr"/>
    <property type="match status" value="1"/>
</dbReference>
<evidence type="ECO:0000313" key="19">
    <source>
        <dbReference type="RefSeq" id="XP_031376324.1"/>
    </source>
</evidence>
<dbReference type="PROSITE" id="PS50011">
    <property type="entry name" value="PROTEIN_KINASE_DOM"/>
    <property type="match status" value="1"/>
</dbReference>
<dbReference type="InterPro" id="IPR001245">
    <property type="entry name" value="Ser-Thr/Tyr_kinase_cat_dom"/>
</dbReference>
<dbReference type="GeneID" id="116192053"/>
<dbReference type="FunFam" id="3.30.200.20:FF:000162">
    <property type="entry name" value="Adenine nucleotide alpha hydrolase-like domain kinase"/>
    <property type="match status" value="1"/>
</dbReference>
<dbReference type="RefSeq" id="XP_031376324.1">
    <property type="nucleotide sequence ID" value="XM_031520464.1"/>
</dbReference>
<name>A0A6P8C196_PUNGR</name>
<dbReference type="InterPro" id="IPR011009">
    <property type="entry name" value="Kinase-like_dom_sf"/>
</dbReference>
<keyword evidence="9" id="KW-0067">ATP-binding</keyword>
<evidence type="ECO:0000256" key="3">
    <source>
        <dbReference type="ARBA" id="ARBA00022527"/>
    </source>
</evidence>
<evidence type="ECO:0000256" key="7">
    <source>
        <dbReference type="ARBA" id="ARBA00022741"/>
    </source>
</evidence>
<evidence type="ECO:0000256" key="8">
    <source>
        <dbReference type="ARBA" id="ARBA00022777"/>
    </source>
</evidence>
<keyword evidence="5" id="KW-0812">Transmembrane</keyword>
<dbReference type="GO" id="GO:0005524">
    <property type="term" value="F:ATP binding"/>
    <property type="evidence" value="ECO:0007669"/>
    <property type="project" value="UniProtKB-KW"/>
</dbReference>
<dbReference type="Gene3D" id="1.10.510.10">
    <property type="entry name" value="Transferase(Phosphotransferase) domain 1"/>
    <property type="match status" value="1"/>
</dbReference>
<dbReference type="AlphaFoldDB" id="A0A6P8C196"/>
<evidence type="ECO:0000256" key="15">
    <source>
        <dbReference type="ARBA" id="ARBA00048679"/>
    </source>
</evidence>
<keyword evidence="8" id="KW-0418">Kinase</keyword>
<evidence type="ECO:0000256" key="12">
    <source>
        <dbReference type="ARBA" id="ARBA00023170"/>
    </source>
</evidence>
<keyword evidence="3" id="KW-0723">Serine/threonine-protein kinase</keyword>
<feature type="compositionally biased region" description="Polar residues" evidence="16">
    <location>
        <begin position="215"/>
        <end position="258"/>
    </location>
</feature>
<keyword evidence="13" id="KW-0325">Glycoprotein</keyword>
<evidence type="ECO:0000256" key="6">
    <source>
        <dbReference type="ARBA" id="ARBA00022729"/>
    </source>
</evidence>
<evidence type="ECO:0000313" key="18">
    <source>
        <dbReference type="Proteomes" id="UP000515151"/>
    </source>
</evidence>
<sequence length="805" mass="89179">MESGVVVVAVDTSKEITGRVLEWAARNAIKPSDALFLLAVLPSRKHLEGTNRNHHQPRTSQFFSSLLKKWGLRHIEKNPSSGIKGLIDGAEQDRVNKVKSACELMMQQLFLSHNLQKVHGEVRVLADAQIGSVASMAGELGATWVILDRHLKKEGDCCLKQLICNIVVIDHSIPRIMRSVNPATSTKLDTFVKCSDHAASDILGLVPVSSHRSSETGSTATQSSLGIESPDFKSSPSRTNATRNSSYIHLNSRYFSHGNSRKGNHSFSPLKSEPQPLNKGSSFNINQQPQRTPAGPMDGKRKSYSGPLKTGSDMKKGSNLAALYALPAPARRSIDSSNLLRSMTLISNPSNGIIPREDYPGSLNSGAPKVPALMDIGRTSSIRRAMDLSIKHPPTPPLCSICKHKAPHFGKAPRKFSHEEIETATNGFAFENFLAEGGCSSVYRGVLHDGQVIAVKQPKFLSAQTASEFCSEVEVLSCAQHKNLVMLVGYCIEIEWLLVYEFVCNGSLDKHLYGKDIEEVMAWHNRMKVARGAARGLRYLHEDCRVGCIIHRDFRPNNILLTHDFEPMVGDFGLARWQADGQLAEETRVLGSFGYLAPEYTQSGLITEKADVYAYGVVLLELLSGYKATEFSRNTGKQFVPEWGLPLLREGVIEELIDRRLVNEYVNKEVKSMIHVAELCLLPVPEQRPRMSQVLKILDGDMPSNMVHGYEQQQSFPYANEKMGRNTSSHLTQLMSSTIRSPALTSERRKSSEEIIANSTFVSNGYREEADSCHALKQSENVVSEEYQAYLQGSLAKFIQNMNVD</sequence>
<evidence type="ECO:0000256" key="16">
    <source>
        <dbReference type="SAM" id="MobiDB-lite"/>
    </source>
</evidence>
<dbReference type="InterPro" id="IPR000719">
    <property type="entry name" value="Prot_kinase_dom"/>
</dbReference>
<dbReference type="Gene3D" id="3.30.200.20">
    <property type="entry name" value="Phosphorylase Kinase, domain 1"/>
    <property type="match status" value="1"/>
</dbReference>
<dbReference type="FunFam" id="1.10.510.10:FF:000287">
    <property type="entry name" value="probable LRR receptor-like serine/threonine-protein kinase RKF3"/>
    <property type="match status" value="1"/>
</dbReference>
<comment type="catalytic activity">
    <reaction evidence="14">
        <text>L-threonyl-[protein] + ATP = O-phospho-L-threonyl-[protein] + ADP + H(+)</text>
        <dbReference type="Rhea" id="RHEA:46608"/>
        <dbReference type="Rhea" id="RHEA-COMP:11060"/>
        <dbReference type="Rhea" id="RHEA-COMP:11605"/>
        <dbReference type="ChEBI" id="CHEBI:15378"/>
        <dbReference type="ChEBI" id="CHEBI:30013"/>
        <dbReference type="ChEBI" id="CHEBI:30616"/>
        <dbReference type="ChEBI" id="CHEBI:61977"/>
        <dbReference type="ChEBI" id="CHEBI:456216"/>
        <dbReference type="EC" id="2.7.11.1"/>
    </reaction>
</comment>
<dbReference type="PANTHER" id="PTHR47989">
    <property type="entry name" value="OS01G0750732 PROTEIN"/>
    <property type="match status" value="1"/>
</dbReference>
<keyword evidence="11" id="KW-0472">Membrane</keyword>
<feature type="region of interest" description="Disordered" evidence="16">
    <location>
        <begin position="209"/>
        <end position="313"/>
    </location>
</feature>
<evidence type="ECO:0000256" key="10">
    <source>
        <dbReference type="ARBA" id="ARBA00022989"/>
    </source>
</evidence>
<dbReference type="InterPro" id="IPR008266">
    <property type="entry name" value="Tyr_kinase_AS"/>
</dbReference>
<evidence type="ECO:0000256" key="11">
    <source>
        <dbReference type="ARBA" id="ARBA00023136"/>
    </source>
</evidence>
<evidence type="ECO:0000256" key="13">
    <source>
        <dbReference type="ARBA" id="ARBA00023180"/>
    </source>
</evidence>
<evidence type="ECO:0000256" key="5">
    <source>
        <dbReference type="ARBA" id="ARBA00022692"/>
    </source>
</evidence>
<dbReference type="SUPFAM" id="SSF56112">
    <property type="entry name" value="Protein kinase-like (PK-like)"/>
    <property type="match status" value="1"/>
</dbReference>
<proteinExistence type="predicted"/>
<dbReference type="OrthoDB" id="1857192at2759"/>
<comment type="subcellular location">
    <subcellularLocation>
        <location evidence="1">Membrane</location>
        <topology evidence="1">Single-pass type I membrane protein</topology>
    </subcellularLocation>
</comment>